<proteinExistence type="predicted"/>
<dbReference type="Proteomes" id="UP000569914">
    <property type="component" value="Unassembled WGS sequence"/>
</dbReference>
<name>A0A7Y9LF56_9ACTN</name>
<sequence length="331" mass="36000">MITRPSHNLRRIGRSCGALVLLVVLVVTGGPTPAQANTGLTRYAWSANLGLIANHSPWVRNVTYAMTPSTATSGRITGRFVQYDHEDAPAKARIGYAGPCNGVERCTIYTATSTYSGTWQGGYTFDGTDNTGRLSITWDSGMTETWDLTQLRGGTLGQMILVAANWVGVDPNGGIGFGSKQPFSYYKTMGMVDSVSDLYYGSYDRIVNGQTAEFDVPWNLNVGAMNGSSTYPKGLYLLQSPNTSYPACRDDLEYIKGTIYTMWVTNAGRLMSQNNWRRCLVQAETGEYHGGMHVAMLNQVIDDSKNLVGVVGIEASPSGGWTLARIHALKQ</sequence>
<keyword evidence="1" id="KW-0732">Signal</keyword>
<dbReference type="AlphaFoldDB" id="A0A7Y9LF56"/>
<comment type="caution">
    <text evidence="2">The sequence shown here is derived from an EMBL/GenBank/DDBJ whole genome shotgun (WGS) entry which is preliminary data.</text>
</comment>
<organism evidence="2 3">
    <name type="scientific">Microlunatus parietis</name>
    <dbReference type="NCBI Taxonomy" id="682979"/>
    <lineage>
        <taxon>Bacteria</taxon>
        <taxon>Bacillati</taxon>
        <taxon>Actinomycetota</taxon>
        <taxon>Actinomycetes</taxon>
        <taxon>Propionibacteriales</taxon>
        <taxon>Propionibacteriaceae</taxon>
        <taxon>Microlunatus</taxon>
    </lineage>
</organism>
<keyword evidence="3" id="KW-1185">Reference proteome</keyword>
<evidence type="ECO:0000313" key="2">
    <source>
        <dbReference type="EMBL" id="NYE74518.1"/>
    </source>
</evidence>
<dbReference type="RefSeq" id="WP_179756881.1">
    <property type="nucleotide sequence ID" value="NZ_JACCBU010000001.1"/>
</dbReference>
<reference evidence="2 3" key="1">
    <citation type="submission" date="2020-07" db="EMBL/GenBank/DDBJ databases">
        <title>Sequencing the genomes of 1000 actinobacteria strains.</title>
        <authorList>
            <person name="Klenk H.-P."/>
        </authorList>
    </citation>
    <scope>NUCLEOTIDE SEQUENCE [LARGE SCALE GENOMIC DNA]</scope>
    <source>
        <strain evidence="2 3">DSM 22083</strain>
    </source>
</reference>
<feature type="chain" id="PRO_5031118161" evidence="1">
    <location>
        <begin position="37"/>
        <end position="331"/>
    </location>
</feature>
<gene>
    <name evidence="2" type="ORF">BKA15_005847</name>
</gene>
<feature type="signal peptide" evidence="1">
    <location>
        <begin position="1"/>
        <end position="36"/>
    </location>
</feature>
<dbReference type="EMBL" id="JACCBU010000001">
    <property type="protein sequence ID" value="NYE74518.1"/>
    <property type="molecule type" value="Genomic_DNA"/>
</dbReference>
<evidence type="ECO:0000313" key="3">
    <source>
        <dbReference type="Proteomes" id="UP000569914"/>
    </source>
</evidence>
<protein>
    <submittedName>
        <fullName evidence="2">Uncharacterized protein</fullName>
    </submittedName>
</protein>
<accession>A0A7Y9LF56</accession>
<evidence type="ECO:0000256" key="1">
    <source>
        <dbReference type="SAM" id="SignalP"/>
    </source>
</evidence>